<dbReference type="PANTHER" id="PTHR47017:SF1">
    <property type="entry name" value="ACYL-COA"/>
    <property type="match status" value="1"/>
</dbReference>
<comment type="caution">
    <text evidence="1">The sequence shown here is derived from an EMBL/GenBank/DDBJ whole genome shotgun (WGS) entry which is preliminary data.</text>
</comment>
<dbReference type="PANTHER" id="PTHR47017">
    <property type="entry name" value="ACYL-COA"/>
    <property type="match status" value="1"/>
</dbReference>
<keyword evidence="2" id="KW-1185">Reference proteome</keyword>
<accession>A0ABT8DZG8</accession>
<evidence type="ECO:0000313" key="2">
    <source>
        <dbReference type="Proteomes" id="UP001228044"/>
    </source>
</evidence>
<dbReference type="InterPro" id="IPR016181">
    <property type="entry name" value="Acyl_CoA_acyltransferase"/>
</dbReference>
<evidence type="ECO:0000313" key="1">
    <source>
        <dbReference type="EMBL" id="MDN3922970.1"/>
    </source>
</evidence>
<dbReference type="Pfam" id="PF04339">
    <property type="entry name" value="FemAB_like"/>
    <property type="match status" value="1"/>
</dbReference>
<dbReference type="Gene3D" id="3.40.630.30">
    <property type="match status" value="1"/>
</dbReference>
<gene>
    <name evidence="1" type="ORF">QWJ38_21975</name>
</gene>
<organism evidence="1 2">
    <name type="scientific">Roseateles violae</name>
    <dbReference type="NCBI Taxonomy" id="3058042"/>
    <lineage>
        <taxon>Bacteria</taxon>
        <taxon>Pseudomonadati</taxon>
        <taxon>Pseudomonadota</taxon>
        <taxon>Betaproteobacteria</taxon>
        <taxon>Burkholderiales</taxon>
        <taxon>Sphaerotilaceae</taxon>
        <taxon>Roseateles</taxon>
    </lineage>
</organism>
<protein>
    <submittedName>
        <fullName evidence="1">GNAT family N-acetyltransferase</fullName>
    </submittedName>
</protein>
<name>A0ABT8DZG8_9BURK</name>
<dbReference type="RefSeq" id="WP_290361276.1">
    <property type="nucleotide sequence ID" value="NZ_JAUHHC010000006.1"/>
</dbReference>
<dbReference type="EMBL" id="JAUHHC010000006">
    <property type="protein sequence ID" value="MDN3922970.1"/>
    <property type="molecule type" value="Genomic_DNA"/>
</dbReference>
<dbReference type="SUPFAM" id="SSF55729">
    <property type="entry name" value="Acyl-CoA N-acyltransferases (Nat)"/>
    <property type="match status" value="1"/>
</dbReference>
<sequence>MSNDEATLRVDDHPAALAPEAWNALLASADAPTPFMRHEYLQALHDSGSAVADTGWRAQFASVWRGDELLAACPAYLKSHSYGEYVFDWAWADAYRRHGLDYYPKLLVAVPFTPVPGSRLLARDAPSRALLMRGLELLAERLELSSAHLLFGDAADRAAAGEQGWLARSGVQFHWQNAGWAGFEDFLASLQRDKRKKIQQEQRRVREAGIEFEVRQGAQITEADWDFFYRCYQLTYRAHHSTPYLTRDFFRRMASTMAAHWLLFIAKRGQTRIAASLIALDPERGQAYGRYWGAVEPVPCLHFDACYYQPLAWCIAKGYARFEGGAQGEHKMARGLLPVETHSSHWLAHPDFSDAVADFLAREGQAMRGYIDELDEHRPFKRP</sequence>
<proteinExistence type="predicted"/>
<dbReference type="Proteomes" id="UP001228044">
    <property type="component" value="Unassembled WGS sequence"/>
</dbReference>
<reference evidence="1 2" key="1">
    <citation type="submission" date="2023-06" db="EMBL/GenBank/DDBJ databases">
        <title>Pelomonas sp. PFR6 16S ribosomal RNA gene Genome sequencing and assembly.</title>
        <authorList>
            <person name="Woo H."/>
        </authorList>
    </citation>
    <scope>NUCLEOTIDE SEQUENCE [LARGE SCALE GENOMIC DNA]</scope>
    <source>
        <strain evidence="1 2">PFR6</strain>
    </source>
</reference>
<dbReference type="InterPro" id="IPR007434">
    <property type="entry name" value="FemAB-like"/>
</dbReference>